<accession>A0A139A0D8</accession>
<dbReference type="CDD" id="cd09271">
    <property type="entry name" value="RNase_H2-C"/>
    <property type="match status" value="1"/>
</dbReference>
<dbReference type="PANTHER" id="PTHR47204">
    <property type="entry name" value="OS02G0168900 PROTEIN"/>
    <property type="match status" value="1"/>
</dbReference>
<dbReference type="AlphaFoldDB" id="A0A139A0D8"/>
<proteinExistence type="predicted"/>
<sequence length="207" mass="22341">MNSVHIPPASLARAPPTTIHLLPCRINYDGPTEVKRFLVVERVDGDEGEKVEERKLAIEGGKDGASAASGEGAQEGSPAGKDGGSAKQDGKDSHEGTLETVFRGRLLKGRKVKVPVGYKGFVLYDSPARPTQPSPSRRRARDDSQMDETDDTAPAKQHLALRTFDGIVVWGHDEAPGMLTDPYARVGDWCELARKLHEHVDPGAVGQ</sequence>
<dbReference type="OMA" id="VIWGHER"/>
<evidence type="ECO:0000256" key="1">
    <source>
        <dbReference type="SAM" id="MobiDB-lite"/>
    </source>
</evidence>
<evidence type="ECO:0000313" key="2">
    <source>
        <dbReference type="EMBL" id="KXS10098.1"/>
    </source>
</evidence>
<keyword evidence="3" id="KW-1185">Reference proteome</keyword>
<dbReference type="OrthoDB" id="6222486at2759"/>
<dbReference type="Pfam" id="PF08615">
    <property type="entry name" value="RNase_H2_suC"/>
    <property type="match status" value="1"/>
</dbReference>
<dbReference type="GO" id="GO:0032299">
    <property type="term" value="C:ribonuclease H2 complex"/>
    <property type="evidence" value="ECO:0007669"/>
    <property type="project" value="InterPro"/>
</dbReference>
<feature type="region of interest" description="Disordered" evidence="1">
    <location>
        <begin position="46"/>
        <end position="97"/>
    </location>
</feature>
<dbReference type="GO" id="GO:0006401">
    <property type="term" value="P:RNA catabolic process"/>
    <property type="evidence" value="ECO:0007669"/>
    <property type="project" value="InterPro"/>
</dbReference>
<gene>
    <name evidence="2" type="ORF">M427DRAFT_140048</name>
</gene>
<feature type="compositionally biased region" description="Basic and acidic residues" evidence="1">
    <location>
        <begin position="88"/>
        <end position="97"/>
    </location>
</feature>
<reference evidence="2 3" key="1">
    <citation type="journal article" date="2015" name="Genome Biol. Evol.">
        <title>Phylogenomic analyses indicate that early fungi evolved digesting cell walls of algal ancestors of land plants.</title>
        <authorList>
            <person name="Chang Y."/>
            <person name="Wang S."/>
            <person name="Sekimoto S."/>
            <person name="Aerts A.L."/>
            <person name="Choi C."/>
            <person name="Clum A."/>
            <person name="LaButti K.M."/>
            <person name="Lindquist E.A."/>
            <person name="Yee Ngan C."/>
            <person name="Ohm R.A."/>
            <person name="Salamov A.A."/>
            <person name="Grigoriev I.V."/>
            <person name="Spatafora J.W."/>
            <person name="Berbee M.L."/>
        </authorList>
    </citation>
    <scope>NUCLEOTIDE SEQUENCE [LARGE SCALE GENOMIC DNA]</scope>
    <source>
        <strain evidence="2 3">JEL478</strain>
    </source>
</reference>
<feature type="compositionally biased region" description="Low complexity" evidence="1">
    <location>
        <begin position="64"/>
        <end position="80"/>
    </location>
</feature>
<dbReference type="Proteomes" id="UP000070544">
    <property type="component" value="Unassembled WGS sequence"/>
</dbReference>
<protein>
    <submittedName>
        <fullName evidence="2">Uncharacterized protein</fullName>
    </submittedName>
</protein>
<evidence type="ECO:0000313" key="3">
    <source>
        <dbReference type="Proteomes" id="UP000070544"/>
    </source>
</evidence>
<name>A0A139A0D8_GONPJ</name>
<dbReference type="EMBL" id="KQ965838">
    <property type="protein sequence ID" value="KXS10098.1"/>
    <property type="molecule type" value="Genomic_DNA"/>
</dbReference>
<feature type="region of interest" description="Disordered" evidence="1">
    <location>
        <begin position="123"/>
        <end position="157"/>
    </location>
</feature>
<dbReference type="InterPro" id="IPR013924">
    <property type="entry name" value="RNase_H2_suC"/>
</dbReference>
<dbReference type="Gene3D" id="2.40.128.680">
    <property type="match status" value="1"/>
</dbReference>
<organism evidence="2 3">
    <name type="scientific">Gonapodya prolifera (strain JEL478)</name>
    <name type="common">Monoblepharis prolifera</name>
    <dbReference type="NCBI Taxonomy" id="1344416"/>
    <lineage>
        <taxon>Eukaryota</taxon>
        <taxon>Fungi</taxon>
        <taxon>Fungi incertae sedis</taxon>
        <taxon>Chytridiomycota</taxon>
        <taxon>Chytridiomycota incertae sedis</taxon>
        <taxon>Monoblepharidomycetes</taxon>
        <taxon>Monoblepharidales</taxon>
        <taxon>Gonapodyaceae</taxon>
        <taxon>Gonapodya</taxon>
    </lineage>
</organism>
<feature type="compositionally biased region" description="Basic and acidic residues" evidence="1">
    <location>
        <begin position="51"/>
        <end position="62"/>
    </location>
</feature>
<dbReference type="PANTHER" id="PTHR47204:SF1">
    <property type="entry name" value="RIBONUCLEASE H2 SUBUNIT C"/>
    <property type="match status" value="1"/>
</dbReference>